<feature type="compositionally biased region" description="Acidic residues" evidence="13">
    <location>
        <begin position="574"/>
        <end position="623"/>
    </location>
</feature>
<feature type="compositionally biased region" description="Acidic residues" evidence="13">
    <location>
        <begin position="663"/>
        <end position="677"/>
    </location>
</feature>
<feature type="region of interest" description="Disordered" evidence="13">
    <location>
        <begin position="173"/>
        <end position="381"/>
    </location>
</feature>
<feature type="region of interest" description="Disordered" evidence="13">
    <location>
        <begin position="898"/>
        <end position="974"/>
    </location>
</feature>
<dbReference type="InterPro" id="IPR001849">
    <property type="entry name" value="PH_domain"/>
</dbReference>
<evidence type="ECO:0000256" key="7">
    <source>
        <dbReference type="ARBA" id="ARBA00023273"/>
    </source>
</evidence>
<feature type="compositionally biased region" description="Low complexity" evidence="13">
    <location>
        <begin position="929"/>
        <end position="959"/>
    </location>
</feature>
<feature type="region of interest" description="Disordered" evidence="13">
    <location>
        <begin position="521"/>
        <end position="802"/>
    </location>
</feature>
<evidence type="ECO:0000256" key="8">
    <source>
        <dbReference type="ARBA" id="ARBA00059899"/>
    </source>
</evidence>
<dbReference type="SMART" id="SM00228">
    <property type="entry name" value="PDZ"/>
    <property type="match status" value="1"/>
</dbReference>
<feature type="compositionally biased region" description="Low complexity" evidence="13">
    <location>
        <begin position="438"/>
        <end position="468"/>
    </location>
</feature>
<dbReference type="CDD" id="cd13295">
    <property type="entry name" value="PH_EFA6"/>
    <property type="match status" value="1"/>
</dbReference>
<evidence type="ECO:0000256" key="4">
    <source>
        <dbReference type="ARBA" id="ARBA00022658"/>
    </source>
</evidence>
<dbReference type="InterPro" id="IPR001605">
    <property type="entry name" value="PH_dom-spectrin-type"/>
</dbReference>
<organism evidence="17">
    <name type="scientific">Musca domestica</name>
    <name type="common">House fly</name>
    <dbReference type="NCBI Taxonomy" id="7370"/>
    <lineage>
        <taxon>Eukaryota</taxon>
        <taxon>Metazoa</taxon>
        <taxon>Ecdysozoa</taxon>
        <taxon>Arthropoda</taxon>
        <taxon>Hexapoda</taxon>
        <taxon>Insecta</taxon>
        <taxon>Pterygota</taxon>
        <taxon>Neoptera</taxon>
        <taxon>Endopterygota</taxon>
        <taxon>Diptera</taxon>
        <taxon>Brachycera</taxon>
        <taxon>Muscomorpha</taxon>
        <taxon>Muscoidea</taxon>
        <taxon>Muscidae</taxon>
        <taxon>Musca</taxon>
    </lineage>
</organism>
<feature type="compositionally biased region" description="Low complexity" evidence="13">
    <location>
        <begin position="353"/>
        <end position="363"/>
    </location>
</feature>
<dbReference type="InterPro" id="IPR000904">
    <property type="entry name" value="Sec7_dom"/>
</dbReference>
<evidence type="ECO:0000259" key="15">
    <source>
        <dbReference type="PROSITE" id="PS50106"/>
    </source>
</evidence>
<proteinExistence type="predicted"/>
<evidence type="ECO:0000256" key="2">
    <source>
        <dbReference type="ARBA" id="ARBA00004316"/>
    </source>
</evidence>
<dbReference type="CDD" id="cd00136">
    <property type="entry name" value="PDZ_canonical"/>
    <property type="match status" value="1"/>
</dbReference>
<accession>A0A1I8M6F7</accession>
<evidence type="ECO:0000256" key="6">
    <source>
        <dbReference type="ARBA" id="ARBA00023136"/>
    </source>
</evidence>
<dbReference type="PROSITE" id="PS50106">
    <property type="entry name" value="PDZ"/>
    <property type="match status" value="1"/>
</dbReference>
<feature type="compositionally biased region" description="Low complexity" evidence="13">
    <location>
        <begin position="1155"/>
        <end position="1166"/>
    </location>
</feature>
<dbReference type="InterPro" id="IPR035999">
    <property type="entry name" value="Sec7_dom_sf"/>
</dbReference>
<evidence type="ECO:0000259" key="16">
    <source>
        <dbReference type="PROSITE" id="PS50190"/>
    </source>
</evidence>
<dbReference type="Gene3D" id="2.30.29.30">
    <property type="entry name" value="Pleckstrin-homology domain (PH domain)/Phosphotyrosine-binding domain (PTB)"/>
    <property type="match status" value="1"/>
</dbReference>
<feature type="region of interest" description="Disordered" evidence="13">
    <location>
        <begin position="1663"/>
        <end position="1682"/>
    </location>
</feature>
<name>A0A1I8M6F7_MUSDO</name>
<evidence type="ECO:0000256" key="13">
    <source>
        <dbReference type="SAM" id="MobiDB-lite"/>
    </source>
</evidence>
<feature type="coiled-coil region" evidence="12">
    <location>
        <begin position="1540"/>
        <end position="1567"/>
    </location>
</feature>
<feature type="region of interest" description="Disordered" evidence="13">
    <location>
        <begin position="431"/>
        <end position="476"/>
    </location>
</feature>
<comment type="function">
    <text evidence="8">Guanine nucleotide exchange factor for ARF6 and ARL14/ARF7. Through ARL14 activation, controls the movement of MHC class II-containing vesicles along the actin cytoskeleton in dendritic cells. Involved in membrane recycling. Interacts with several phosphatidylinositol phosphate species, including phosphatidylinositol 3,4-bisphosphate, phosphatidylinositol 3,5-bisphosphate and phosphatidylinositol 4,5-bisphosphate.</text>
</comment>
<feature type="compositionally biased region" description="Low complexity" evidence="13">
    <location>
        <begin position="1080"/>
        <end position="1094"/>
    </location>
</feature>
<feature type="domain" description="PH" evidence="14">
    <location>
        <begin position="1399"/>
        <end position="1512"/>
    </location>
</feature>
<dbReference type="VEuPathDB" id="VectorBase:MDOA001715"/>
<dbReference type="EnsemblMetazoa" id="MDOA001715-RD">
    <property type="protein sequence ID" value="MDOA001715-PD"/>
    <property type="gene ID" value="MDOA001715"/>
</dbReference>
<keyword evidence="4" id="KW-0344">Guanine-nucleotide releasing factor</keyword>
<dbReference type="GO" id="GO:0005085">
    <property type="term" value="F:guanyl-nucleotide exchange factor activity"/>
    <property type="evidence" value="ECO:0007669"/>
    <property type="project" value="UniProtKB-KW"/>
</dbReference>
<evidence type="ECO:0000256" key="1">
    <source>
        <dbReference type="ARBA" id="ARBA00004236"/>
    </source>
</evidence>
<dbReference type="VEuPathDB" id="VectorBase:MDOMA2_015973"/>
<comment type="subcellular location">
    <subcellularLocation>
        <location evidence="1">Cell membrane</location>
    </subcellularLocation>
    <subcellularLocation>
        <location evidence="2">Cell projection</location>
    </subcellularLocation>
</comment>
<gene>
    <name evidence="17" type="primary">101900249</name>
</gene>
<dbReference type="SMART" id="SM00233">
    <property type="entry name" value="PH"/>
    <property type="match status" value="1"/>
</dbReference>
<dbReference type="SUPFAM" id="SSF48425">
    <property type="entry name" value="Sec7 domain"/>
    <property type="match status" value="1"/>
</dbReference>
<dbReference type="FunFam" id="1.10.1000.11:FF:000004">
    <property type="entry name" value="PH and SEC7 domain-containing protein 2"/>
    <property type="match status" value="1"/>
</dbReference>
<dbReference type="InterPro" id="IPR036034">
    <property type="entry name" value="PDZ_sf"/>
</dbReference>
<dbReference type="PANTHER" id="PTHR10663:SF376">
    <property type="entry name" value="PH AND SEC7 DOMAIN-CONTAINING PROTEIN"/>
    <property type="match status" value="1"/>
</dbReference>
<keyword evidence="7" id="KW-0966">Cell projection</keyword>
<evidence type="ECO:0000256" key="9">
    <source>
        <dbReference type="ARBA" id="ARBA00074922"/>
    </source>
</evidence>
<keyword evidence="6" id="KW-0472">Membrane</keyword>
<dbReference type="Pfam" id="PF15410">
    <property type="entry name" value="PH_9"/>
    <property type="match status" value="1"/>
</dbReference>
<evidence type="ECO:0000256" key="11">
    <source>
        <dbReference type="ARBA" id="ARBA00081986"/>
    </source>
</evidence>
<feature type="compositionally biased region" description="Polar residues" evidence="13">
    <location>
        <begin position="112"/>
        <end position="129"/>
    </location>
</feature>
<dbReference type="STRING" id="7370.A0A1I8M6F7"/>
<dbReference type="Pfam" id="PF01369">
    <property type="entry name" value="Sec7"/>
    <property type="match status" value="1"/>
</dbReference>
<feature type="compositionally biased region" description="Basic residues" evidence="13">
    <location>
        <begin position="537"/>
        <end position="556"/>
    </location>
</feature>
<sequence length="1698" mass="185770">MTTEELKVVLHRSSDHSGFGFSLLGTTGPPHVIYDIVENSPAADCGVVEAGDVILKVNGIDVHQYTTKEVLKCLRLSEDLVTLELKRDPKLKARIKEQLANTKSPHYIDIETSPTNNYDYHSQRQIKSSPQHHHYQQQQHHHEAANNSSSSNNSNNSKFQYDVTTTHNTTTTTIVQHHHHQQQTAAAAVAATTSSPNHSPASSSSRYKSSTAATTNLPRHHAAAAATNSANHSRSSSASSNKIQLEGGGGPTTATSPTSRIPSRIPQAKKSSQKAQQSPQNKRPRPSQIPKAAGVMGTSMTSSITSTAGGEAVNSTNFNGNTQTTATATTTGPNHPHSLQHSNSYAGSGGGNTSTRLNRSNNSSEDRDTPEPNSAPPQPAKAPRFEAYMMTGDLILNLSRTPQSSNVLTVQAKKVDSLRDSPNRVGLARANGALAPKASGESSPTSSSSQESPTHASHTHTHSTNTDSKNLQNREKSRFHKKHALAQNLQNYQPDSMDTTYNNRQDSLTNDTLLLCEELEKDDEDGTQPETAGGGRQQHHRHQRYVQQQNKHKRHQQQQQQTNRQRQKTYEYYQNEDDDNVDEDDNPDEDEDYDDGNYAGEEEDDEEDDEEEEDDDDDEEDQTNYDITNLETYNSGLGGMGGGGGGNSVHADDEASDRQCLMQEDDDDDDDDDENLPEDPNSLGSSAAATTTKQKLKALKQKAALRYKLRSEDNVDSSRNLRSSASSSSSATMGGGGANAGGVGGGGGGGNNTSQDETSFSVPTSPISLSTPLIDKETANSVPTSPEPSNMAGGTTAPGAVDTSGVVRRHHHHHHHHNGQIVRKCDSAGFRTSKSEDHLQQIQREGMAAVIPIDIDEDVNSSLNTLLDTRQDSEDSQNSDRDRIVWTYNAPLQPHQIAALQQQQQQQQQYSSTNYNSNNHSHSHHSHSHSSSMSSSPQHSVGSPASPTSVSSSVMSSSGGSKGAFGLSGNNNGHMQHQQHVVVTNGSSMNSTTNTTTMGLLYCPNGGGGGGGSSNNTNNTLGGGGGGGDLSVSEAISNISSPDYQDDDNLLSSRDLLGGMILSDPSDSDSTILVSDAAVQRQQQHQQHQQQQHRQQQKSSEHKVVIKVRGADNGNNVNNNNNGSPSSRSQHAGAATSSDHEDELATLTEEPQHQGSSSSSAGINNNCGGGGGDGRDSSPPVSDDGSDVESLHSYHYSPKAVDMPSAIRLAKRLYTLDGFKKSDVSRHLSKNNDFNRAVADEYLKYFNFEKKTLDQSLREFLQQFALSGETQERERVLVHFSKRYLDCNPGTFNSQDAVHTLTCAIMLLNTDLHGQNIGRKMTCSEFIENLAELNDGDNFPKDILKCLYQAIKTQPLEWALDDDANDLAKQQSDNKNSVQSTAHLGQNPFLDLPETTNAVEYKKGYVMRKSCYDANFKKTPFGKRSWKMFYCTLRDLVLFLHKDEHGFRKSQMSDNLHNAIRIHHALATKATDYTKKQHVFRLQTADQAEYLFQTSDSKELQSWVETINFVCAAYSAPPLEGGVGSQKRFQRPLLPSSHTKLLLKEQLESHEQQLAKIENTLMEHKKGPIPTKGLALQNYKEKEAFLQYELRRYKAYVSILTAKILADQQQQFELQQSNQLNEEDSDKFFKIQTATAPIRLQPMTSASSTTITTTAAAPNSINANDEQQQQQQQQEHQSSQPSGNRFYCCFAWLSCIFS</sequence>
<keyword evidence="12" id="KW-0175">Coiled coil</keyword>
<dbReference type="Pfam" id="PF17820">
    <property type="entry name" value="PDZ_6"/>
    <property type="match status" value="1"/>
</dbReference>
<keyword evidence="3" id="KW-1003">Cell membrane</keyword>
<feature type="compositionally biased region" description="Basic residues" evidence="13">
    <location>
        <begin position="694"/>
        <end position="708"/>
    </location>
</feature>
<dbReference type="InterPro" id="IPR001478">
    <property type="entry name" value="PDZ"/>
</dbReference>
<evidence type="ECO:0000256" key="10">
    <source>
        <dbReference type="ARBA" id="ARBA00076132"/>
    </source>
</evidence>
<feature type="compositionally biased region" description="Low complexity" evidence="13">
    <location>
        <begin position="146"/>
        <end position="160"/>
    </location>
</feature>
<feature type="compositionally biased region" description="Low complexity" evidence="13">
    <location>
        <begin position="294"/>
        <end position="337"/>
    </location>
</feature>
<dbReference type="FunFam" id="2.30.29.30:FF:000267">
    <property type="entry name" value="PH and SEC7 domain-containing protein 4"/>
    <property type="match status" value="1"/>
</dbReference>
<dbReference type="SUPFAM" id="SSF50729">
    <property type="entry name" value="PH domain-like"/>
    <property type="match status" value="1"/>
</dbReference>
<dbReference type="SMART" id="SM00222">
    <property type="entry name" value="Sec7"/>
    <property type="match status" value="1"/>
</dbReference>
<feature type="domain" description="SEC7" evidence="16">
    <location>
        <begin position="1188"/>
        <end position="1354"/>
    </location>
</feature>
<evidence type="ECO:0000259" key="14">
    <source>
        <dbReference type="PROSITE" id="PS50003"/>
    </source>
</evidence>
<feature type="compositionally biased region" description="Low complexity" evidence="13">
    <location>
        <begin position="223"/>
        <end position="241"/>
    </location>
</feature>
<feature type="compositionally biased region" description="Low complexity" evidence="13">
    <location>
        <begin position="182"/>
        <end position="215"/>
    </location>
</feature>
<evidence type="ECO:0000256" key="5">
    <source>
        <dbReference type="ARBA" id="ARBA00023121"/>
    </source>
</evidence>
<dbReference type="PROSITE" id="PS50190">
    <property type="entry name" value="SEC7"/>
    <property type="match status" value="1"/>
</dbReference>
<dbReference type="CDD" id="cd00171">
    <property type="entry name" value="Sec7"/>
    <property type="match status" value="1"/>
</dbReference>
<dbReference type="PRINTS" id="PR00683">
    <property type="entry name" value="SPECTRINPH"/>
</dbReference>
<dbReference type="InterPro" id="IPR041489">
    <property type="entry name" value="PDZ_6"/>
</dbReference>
<dbReference type="PROSITE" id="PS50003">
    <property type="entry name" value="PH_DOMAIN"/>
    <property type="match status" value="1"/>
</dbReference>
<evidence type="ECO:0000256" key="12">
    <source>
        <dbReference type="SAM" id="Coils"/>
    </source>
</evidence>
<feature type="compositionally biased region" description="Polar residues" evidence="13">
    <location>
        <begin position="755"/>
        <end position="771"/>
    </location>
</feature>
<feature type="compositionally biased region" description="Gly residues" evidence="13">
    <location>
        <begin position="636"/>
        <end position="647"/>
    </location>
</feature>
<protein>
    <recommendedName>
        <fullName evidence="9">PH and SEC7 domain-containing protein 4</fullName>
    </recommendedName>
    <alternativeName>
        <fullName evidence="10">Exchange factor for ADP-ribosylation factor guanine nucleotide factor 6 B</fullName>
    </alternativeName>
    <alternativeName>
        <fullName evidence="11">Pleckstrin homology and SEC7 domain-containing protein 4</fullName>
    </alternativeName>
</protein>
<evidence type="ECO:0000256" key="3">
    <source>
        <dbReference type="ARBA" id="ARBA00022475"/>
    </source>
</evidence>
<dbReference type="EnsemblMetazoa" id="MDOA001715-RG">
    <property type="protein sequence ID" value="MDOA001715-PG"/>
    <property type="gene ID" value="MDOA001715"/>
</dbReference>
<feature type="domain" description="PDZ" evidence="15">
    <location>
        <begin position="7"/>
        <end position="89"/>
    </location>
</feature>
<feature type="compositionally biased region" description="Gly residues" evidence="13">
    <location>
        <begin position="733"/>
        <end position="751"/>
    </location>
</feature>
<dbReference type="GO" id="GO:0032012">
    <property type="term" value="P:regulation of ARF protein signal transduction"/>
    <property type="evidence" value="ECO:0007669"/>
    <property type="project" value="InterPro"/>
</dbReference>
<keyword evidence="5" id="KW-0446">Lipid-binding</keyword>
<dbReference type="GO" id="GO:0042995">
    <property type="term" value="C:cell projection"/>
    <property type="evidence" value="ECO:0007669"/>
    <property type="project" value="UniProtKB-SubCell"/>
</dbReference>
<dbReference type="Gene3D" id="2.30.42.10">
    <property type="match status" value="1"/>
</dbReference>
<feature type="compositionally biased region" description="Low complexity" evidence="13">
    <location>
        <begin position="266"/>
        <end position="280"/>
    </location>
</feature>
<feature type="compositionally biased region" description="Low complexity" evidence="13">
    <location>
        <begin position="901"/>
        <end position="920"/>
    </location>
</feature>
<feature type="region of interest" description="Disordered" evidence="13">
    <location>
        <begin position="105"/>
        <end position="160"/>
    </location>
</feature>
<dbReference type="InterPro" id="IPR011993">
    <property type="entry name" value="PH-like_dom_sf"/>
</dbReference>
<dbReference type="Gene3D" id="1.10.1000.11">
    <property type="entry name" value="Arf Nucleotide-binding Site Opener,domain 2"/>
    <property type="match status" value="1"/>
</dbReference>
<dbReference type="OrthoDB" id="2157641at2759"/>
<dbReference type="InterPro" id="IPR023394">
    <property type="entry name" value="Sec7_C_sf"/>
</dbReference>
<dbReference type="GO" id="GO:0005543">
    <property type="term" value="F:phospholipid binding"/>
    <property type="evidence" value="ECO:0007669"/>
    <property type="project" value="InterPro"/>
</dbReference>
<reference evidence="17" key="1">
    <citation type="submission" date="2020-05" db="UniProtKB">
        <authorList>
            <consortium name="EnsemblMetazoa"/>
        </authorList>
    </citation>
    <scope>IDENTIFICATION</scope>
    <source>
        <strain evidence="17">Aabys</strain>
    </source>
</reference>
<feature type="compositionally biased region" description="Low complexity" evidence="13">
    <location>
        <begin position="1663"/>
        <end position="1680"/>
    </location>
</feature>
<dbReference type="GO" id="GO:0005886">
    <property type="term" value="C:plasma membrane"/>
    <property type="evidence" value="ECO:0007669"/>
    <property type="project" value="UniProtKB-SubCell"/>
</dbReference>
<dbReference type="PANTHER" id="PTHR10663">
    <property type="entry name" value="GUANYL-NUCLEOTIDE EXCHANGE FACTOR"/>
    <property type="match status" value="1"/>
</dbReference>
<feature type="compositionally biased region" description="Polar residues" evidence="13">
    <location>
        <begin position="779"/>
        <end position="788"/>
    </location>
</feature>
<dbReference type="InterPro" id="IPR041681">
    <property type="entry name" value="PH_9"/>
</dbReference>
<feature type="compositionally biased region" description="Low complexity" evidence="13">
    <location>
        <begin position="717"/>
        <end position="732"/>
    </location>
</feature>
<dbReference type="SUPFAM" id="SSF50156">
    <property type="entry name" value="PDZ domain-like"/>
    <property type="match status" value="1"/>
</dbReference>
<feature type="region of interest" description="Disordered" evidence="13">
    <location>
        <begin position="1078"/>
        <end position="1191"/>
    </location>
</feature>
<feature type="compositionally biased region" description="Low complexity" evidence="13">
    <location>
        <begin position="1113"/>
        <end position="1123"/>
    </location>
</feature>
<evidence type="ECO:0000313" key="17">
    <source>
        <dbReference type="EnsemblMetazoa" id="MDOA001715-PD"/>
    </source>
</evidence>